<keyword evidence="1" id="KW-1133">Transmembrane helix</keyword>
<keyword evidence="3" id="KW-1185">Reference proteome</keyword>
<feature type="transmembrane region" description="Helical" evidence="1">
    <location>
        <begin position="138"/>
        <end position="162"/>
    </location>
</feature>
<keyword evidence="1" id="KW-0812">Transmembrane</keyword>
<feature type="transmembrane region" description="Helical" evidence="1">
    <location>
        <begin position="270"/>
        <end position="291"/>
    </location>
</feature>
<evidence type="ECO:0000313" key="2">
    <source>
        <dbReference type="EMBL" id="MQS99254.1"/>
    </source>
</evidence>
<evidence type="ECO:0000313" key="3">
    <source>
        <dbReference type="Proteomes" id="UP000419138"/>
    </source>
</evidence>
<feature type="transmembrane region" description="Helical" evidence="1">
    <location>
        <begin position="205"/>
        <end position="228"/>
    </location>
</feature>
<dbReference type="AlphaFoldDB" id="A0A646KAM1"/>
<accession>A0A646KAM1</accession>
<comment type="caution">
    <text evidence="2">The sequence shown here is derived from an EMBL/GenBank/DDBJ whole genome shotgun (WGS) entry which is preliminary data.</text>
</comment>
<organism evidence="2 3">
    <name type="scientific">Streptomyces jumonjinensis</name>
    <dbReference type="NCBI Taxonomy" id="1945"/>
    <lineage>
        <taxon>Bacteria</taxon>
        <taxon>Bacillati</taxon>
        <taxon>Actinomycetota</taxon>
        <taxon>Actinomycetes</taxon>
        <taxon>Kitasatosporales</taxon>
        <taxon>Streptomycetaceae</taxon>
        <taxon>Streptomyces</taxon>
    </lineage>
</organism>
<feature type="transmembrane region" description="Helical" evidence="1">
    <location>
        <begin position="174"/>
        <end position="198"/>
    </location>
</feature>
<dbReference type="EMBL" id="VCLA01000024">
    <property type="protein sequence ID" value="MQS99254.1"/>
    <property type="molecule type" value="Genomic_DNA"/>
</dbReference>
<sequence>MSTQTPGAAPETTRIHNIGYRDYDGRRLGRAYVRRSLYVQSLRGAYGLGRSAKSKVLPMILLGLMVLPAVIVVAVAVATKATKLPLEYTAYALMLQPVIGLYLASQAPQSVSRDLRFKTVPLYFSRPLERVDYVLAKYGAMASALLIVTALPLVILYAGALLAEMDFADQTAGVAQALVSVALMSVLFAGIGLVLAALTPRRGFGVAAIIGTLTISSVAVTIVQAIAWETDSTDVIKWFGLFSPSTLIDGVQTAFLGATSGFPAEAGPDAGVGVLYLLVVLALIAGSYGILMRRYRKAGL</sequence>
<protein>
    <submittedName>
        <fullName evidence="2">ABC transporter permease</fullName>
    </submittedName>
</protein>
<dbReference type="OrthoDB" id="5495463at2"/>
<dbReference type="RefSeq" id="WP_153485240.1">
    <property type="nucleotide sequence ID" value="NZ_JBEPDZ010000008.1"/>
</dbReference>
<evidence type="ECO:0000256" key="1">
    <source>
        <dbReference type="SAM" id="Phobius"/>
    </source>
</evidence>
<dbReference type="Proteomes" id="UP000419138">
    <property type="component" value="Unassembled WGS sequence"/>
</dbReference>
<feature type="transmembrane region" description="Helical" evidence="1">
    <location>
        <begin position="56"/>
        <end position="76"/>
    </location>
</feature>
<proteinExistence type="predicted"/>
<keyword evidence="1" id="KW-0472">Membrane</keyword>
<gene>
    <name evidence="2" type="ORF">FF041_03260</name>
</gene>
<name>A0A646KAM1_STRJU</name>
<reference evidence="2 3" key="1">
    <citation type="submission" date="2019-05" db="EMBL/GenBank/DDBJ databases">
        <title>Comparative genomics and metabolomics analyses of clavulanic acid producing Streptomyces species provides insight into specialized metabolism and evolution of beta-lactam biosynthetic gene clusters.</title>
        <authorList>
            <person name="Moore M.A."/>
            <person name="Cruz-Morales P."/>
            <person name="Barona Gomez F."/>
            <person name="Kapil T."/>
        </authorList>
    </citation>
    <scope>NUCLEOTIDE SEQUENCE [LARGE SCALE GENOMIC DNA]</scope>
    <source>
        <strain evidence="2 3">NRRL 5741</strain>
    </source>
</reference>